<keyword evidence="2" id="KW-0255">Endonuclease</keyword>
<proteinExistence type="predicted"/>
<dbReference type="PANTHER" id="PTHR14859">
    <property type="entry name" value="CALCOFLUOR WHITE HYPERSENSITIVE PROTEIN PRECURSOR"/>
    <property type="match status" value="1"/>
</dbReference>
<keyword evidence="2" id="KW-0269">Exonuclease</keyword>
<comment type="caution">
    <text evidence="2">The sequence shown here is derived from an EMBL/GenBank/DDBJ whole genome shotgun (WGS) entry which is preliminary data.</text>
</comment>
<dbReference type="Gene3D" id="3.60.10.10">
    <property type="entry name" value="Endonuclease/exonuclease/phosphatase"/>
    <property type="match status" value="1"/>
</dbReference>
<gene>
    <name evidence="2" type="ORF">A11A3_08790</name>
</gene>
<dbReference type="Proteomes" id="UP000010164">
    <property type="component" value="Unassembled WGS sequence"/>
</dbReference>
<dbReference type="GO" id="GO:0004519">
    <property type="term" value="F:endonuclease activity"/>
    <property type="evidence" value="ECO:0007669"/>
    <property type="project" value="UniProtKB-KW"/>
</dbReference>
<dbReference type="PANTHER" id="PTHR14859:SF15">
    <property type="entry name" value="ENDONUCLEASE_EXONUCLEASE_PHOSPHATASE DOMAIN-CONTAINING PROTEIN"/>
    <property type="match status" value="1"/>
</dbReference>
<dbReference type="PATRIC" id="fig|1177179.3.peg.1757"/>
<keyword evidence="3" id="KW-1185">Reference proteome</keyword>
<dbReference type="EMBL" id="AMRJ01000011">
    <property type="protein sequence ID" value="EKF74505.1"/>
    <property type="molecule type" value="Genomic_DNA"/>
</dbReference>
<feature type="domain" description="Endonuclease/exonuclease/phosphatase" evidence="1">
    <location>
        <begin position="48"/>
        <end position="251"/>
    </location>
</feature>
<dbReference type="GO" id="GO:0016020">
    <property type="term" value="C:membrane"/>
    <property type="evidence" value="ECO:0007669"/>
    <property type="project" value="GOC"/>
</dbReference>
<reference evidence="2 3" key="1">
    <citation type="journal article" date="2012" name="J. Bacteriol.">
        <title>Genome Sequence of the Alkane-Degrading Bacterium Alcanivorax hongdengensis Type Strain A-11-3.</title>
        <authorList>
            <person name="Lai Q."/>
            <person name="Shao Z."/>
        </authorList>
    </citation>
    <scope>NUCLEOTIDE SEQUENCE [LARGE SCALE GENOMIC DNA]</scope>
    <source>
        <strain evidence="2 3">A-11-3</strain>
    </source>
</reference>
<evidence type="ECO:0000259" key="1">
    <source>
        <dbReference type="Pfam" id="PF03372"/>
    </source>
</evidence>
<evidence type="ECO:0000313" key="3">
    <source>
        <dbReference type="Proteomes" id="UP000010164"/>
    </source>
</evidence>
<dbReference type="InterPro" id="IPR005135">
    <property type="entry name" value="Endo/exonuclease/phosphatase"/>
</dbReference>
<organism evidence="2 3">
    <name type="scientific">Alcanivorax hongdengensis A-11-3</name>
    <dbReference type="NCBI Taxonomy" id="1177179"/>
    <lineage>
        <taxon>Bacteria</taxon>
        <taxon>Pseudomonadati</taxon>
        <taxon>Pseudomonadota</taxon>
        <taxon>Gammaproteobacteria</taxon>
        <taxon>Oceanospirillales</taxon>
        <taxon>Alcanivoracaceae</taxon>
        <taxon>Alcanivorax</taxon>
    </lineage>
</organism>
<dbReference type="Pfam" id="PF03372">
    <property type="entry name" value="Exo_endo_phos"/>
    <property type="match status" value="1"/>
</dbReference>
<accession>L0WFC1</accession>
<dbReference type="AlphaFoldDB" id="L0WFC1"/>
<dbReference type="eggNOG" id="COG3568">
    <property type="taxonomic scope" value="Bacteria"/>
</dbReference>
<dbReference type="RefSeq" id="WP_008928937.1">
    <property type="nucleotide sequence ID" value="NZ_AMRJ01000011.1"/>
</dbReference>
<evidence type="ECO:0000313" key="2">
    <source>
        <dbReference type="EMBL" id="EKF74505.1"/>
    </source>
</evidence>
<dbReference type="GO" id="GO:0006506">
    <property type="term" value="P:GPI anchor biosynthetic process"/>
    <property type="evidence" value="ECO:0007669"/>
    <property type="project" value="TreeGrafter"/>
</dbReference>
<dbReference type="GO" id="GO:0004527">
    <property type="term" value="F:exonuclease activity"/>
    <property type="evidence" value="ECO:0007669"/>
    <property type="project" value="UniProtKB-KW"/>
</dbReference>
<dbReference type="InterPro" id="IPR036691">
    <property type="entry name" value="Endo/exonu/phosph_ase_sf"/>
</dbReference>
<keyword evidence="2" id="KW-0378">Hydrolase</keyword>
<sequence>MMALLLVVTMAALLHLLGRRQGVGAGYGQQVPGSGGQARQDFCRIGIYNIHRGKGLDGRRDLGRIAKVLGAMDVVGLCEVQGAVWPWQQNQARRLAGLLGLGGLYAPCQRRWFSDDRGNGLLFRPALRRWYREPLPDSTGTHPRCLLSAEVEVAGLPLTVMVTHLARRRDQRIQLETVLARFMAQPRAVLMGDFNVPAAYPLLQHFLQTHPQVDAVRLARVENPQGRIEWILARGVDVLDGGMAPAGPSDHPFYWVSVRPRRAATVLPLPAPAEPVAAARQAY</sequence>
<dbReference type="InterPro" id="IPR051916">
    <property type="entry name" value="GPI-anchor_lipid_remodeler"/>
</dbReference>
<dbReference type="OrthoDB" id="9793162at2"/>
<protein>
    <submittedName>
        <fullName evidence="2">Endonuclease/exonuclease/phosphatase</fullName>
    </submittedName>
</protein>
<dbReference type="STRING" id="1177179.A11A3_08790"/>
<name>L0WFC1_9GAMM</name>
<dbReference type="SUPFAM" id="SSF56219">
    <property type="entry name" value="DNase I-like"/>
    <property type="match status" value="1"/>
</dbReference>
<keyword evidence="2" id="KW-0540">Nuclease</keyword>